<dbReference type="InterPro" id="IPR000859">
    <property type="entry name" value="CUB_dom"/>
</dbReference>
<evidence type="ECO:0000313" key="6">
    <source>
        <dbReference type="Proteomes" id="UP000694844"/>
    </source>
</evidence>
<dbReference type="KEGG" id="cvn:111114226"/>
<proteinExistence type="predicted"/>
<dbReference type="Proteomes" id="UP000694844">
    <property type="component" value="Chromosome 9"/>
</dbReference>
<name>A0A8B8BZD9_CRAVI</name>
<evidence type="ECO:0000256" key="1">
    <source>
        <dbReference type="ARBA" id="ARBA00022737"/>
    </source>
</evidence>
<feature type="transmembrane region" description="Helical" evidence="4">
    <location>
        <begin position="248"/>
        <end position="271"/>
    </location>
</feature>
<evidence type="ECO:0000256" key="3">
    <source>
        <dbReference type="PROSITE-ProRule" id="PRU00059"/>
    </source>
</evidence>
<dbReference type="Gene3D" id="2.60.120.290">
    <property type="entry name" value="Spermadhesin, CUB domain"/>
    <property type="match status" value="1"/>
</dbReference>
<keyword evidence="4" id="KW-0812">Transmembrane</keyword>
<dbReference type="AlphaFoldDB" id="A0A8B8BZD9"/>
<dbReference type="InterPro" id="IPR035914">
    <property type="entry name" value="Sperma_CUB_dom_sf"/>
</dbReference>
<sequence>MTIVVSNLDVDCGDGGVAFYNGESTNAFEINRVTCQGHCGEIETVNHLYVAIYINGATNTTGISFQTTILIGKDESRCSTNGFVYHVNLTNNVTLTSPYFPYPYPLHFECSYTYVHFSGRIEVTFLYLDLEYGFDYVEIYNGISTLRVDDTTIYEKPFLSEGPNITLKFYSDSSIRKHGFKALISPVCFPKMCESTTSTTSQSLTTSVLHSTDNIITELTTSQILTTLLLQSTDKPITDDSSSISSPVIIVLAIATGVFCFGFFIAIFAILKQKRHSSENKNIPNACYEGPSSTTKHVDYEIPVTRHQVGNVYDELPPEDIGASSRSYIDVL</sequence>
<reference evidence="7" key="1">
    <citation type="submission" date="2025-08" db="UniProtKB">
        <authorList>
            <consortium name="RefSeq"/>
        </authorList>
    </citation>
    <scope>IDENTIFICATION</scope>
    <source>
        <tissue evidence="7">Whole sample</tissue>
    </source>
</reference>
<dbReference type="PROSITE" id="PS01180">
    <property type="entry name" value="CUB"/>
    <property type="match status" value="1"/>
</dbReference>
<dbReference type="OrthoDB" id="6096086at2759"/>
<dbReference type="GeneID" id="111114226"/>
<dbReference type="SUPFAM" id="SSF49854">
    <property type="entry name" value="Spermadhesin, CUB domain"/>
    <property type="match status" value="1"/>
</dbReference>
<organism evidence="6 7">
    <name type="scientific">Crassostrea virginica</name>
    <name type="common">Eastern oyster</name>
    <dbReference type="NCBI Taxonomy" id="6565"/>
    <lineage>
        <taxon>Eukaryota</taxon>
        <taxon>Metazoa</taxon>
        <taxon>Spiralia</taxon>
        <taxon>Lophotrochozoa</taxon>
        <taxon>Mollusca</taxon>
        <taxon>Bivalvia</taxon>
        <taxon>Autobranchia</taxon>
        <taxon>Pteriomorphia</taxon>
        <taxon>Ostreida</taxon>
        <taxon>Ostreoidea</taxon>
        <taxon>Ostreidae</taxon>
        <taxon>Crassostrea</taxon>
    </lineage>
</organism>
<protein>
    <submittedName>
        <fullName evidence="7">Deleted in malignant brain tumors 1 protein-like</fullName>
    </submittedName>
</protein>
<gene>
    <name evidence="7" type="primary">LOC111114226</name>
</gene>
<comment type="caution">
    <text evidence="3">Lacks conserved residue(s) required for the propagation of feature annotation.</text>
</comment>
<dbReference type="PANTHER" id="PTHR24251">
    <property type="entry name" value="OVOCHYMASE-RELATED"/>
    <property type="match status" value="1"/>
</dbReference>
<evidence type="ECO:0000259" key="5">
    <source>
        <dbReference type="PROSITE" id="PS01180"/>
    </source>
</evidence>
<accession>A0A8B8BZD9</accession>
<keyword evidence="1" id="KW-0677">Repeat</keyword>
<dbReference type="Pfam" id="PF00431">
    <property type="entry name" value="CUB"/>
    <property type="match status" value="1"/>
</dbReference>
<evidence type="ECO:0000256" key="4">
    <source>
        <dbReference type="SAM" id="Phobius"/>
    </source>
</evidence>
<keyword evidence="4" id="KW-1133">Transmembrane helix</keyword>
<dbReference type="SMART" id="SM00042">
    <property type="entry name" value="CUB"/>
    <property type="match status" value="1"/>
</dbReference>
<dbReference type="CDD" id="cd00041">
    <property type="entry name" value="CUB"/>
    <property type="match status" value="1"/>
</dbReference>
<keyword evidence="2" id="KW-1015">Disulfide bond</keyword>
<keyword evidence="4" id="KW-0472">Membrane</keyword>
<feature type="domain" description="CUB" evidence="5">
    <location>
        <begin position="78"/>
        <end position="187"/>
    </location>
</feature>
<evidence type="ECO:0000256" key="2">
    <source>
        <dbReference type="ARBA" id="ARBA00023157"/>
    </source>
</evidence>
<evidence type="ECO:0000313" key="7">
    <source>
        <dbReference type="RefSeq" id="XP_022308219.1"/>
    </source>
</evidence>
<dbReference type="RefSeq" id="XP_022308219.1">
    <property type="nucleotide sequence ID" value="XM_022452511.1"/>
</dbReference>
<dbReference type="PANTHER" id="PTHR24251:SF37">
    <property type="entry name" value="CUB DOMAIN-CONTAINING PROTEIN"/>
    <property type="match status" value="1"/>
</dbReference>
<keyword evidence="6" id="KW-1185">Reference proteome</keyword>